<keyword evidence="2" id="KW-1133">Transmembrane helix</keyword>
<protein>
    <recommendedName>
        <fullName evidence="6">Mid2 domain-containing protein</fullName>
    </recommendedName>
</protein>
<feature type="signal peptide" evidence="3">
    <location>
        <begin position="1"/>
        <end position="26"/>
    </location>
</feature>
<dbReference type="AlphaFoldDB" id="A0A2S5B7R3"/>
<organism evidence="4 5">
    <name type="scientific">Rhodotorula taiwanensis</name>
    <dbReference type="NCBI Taxonomy" id="741276"/>
    <lineage>
        <taxon>Eukaryota</taxon>
        <taxon>Fungi</taxon>
        <taxon>Dikarya</taxon>
        <taxon>Basidiomycota</taxon>
        <taxon>Pucciniomycotina</taxon>
        <taxon>Microbotryomycetes</taxon>
        <taxon>Sporidiobolales</taxon>
        <taxon>Sporidiobolaceae</taxon>
        <taxon>Rhodotorula</taxon>
    </lineage>
</organism>
<comment type="caution">
    <text evidence="4">The sequence shown here is derived from an EMBL/GenBank/DDBJ whole genome shotgun (WGS) entry which is preliminary data.</text>
</comment>
<evidence type="ECO:0000256" key="1">
    <source>
        <dbReference type="SAM" id="MobiDB-lite"/>
    </source>
</evidence>
<evidence type="ECO:0000313" key="4">
    <source>
        <dbReference type="EMBL" id="POY72761.1"/>
    </source>
</evidence>
<evidence type="ECO:0008006" key="6">
    <source>
        <dbReference type="Google" id="ProtNLM"/>
    </source>
</evidence>
<feature type="compositionally biased region" description="Polar residues" evidence="1">
    <location>
        <begin position="375"/>
        <end position="387"/>
    </location>
</feature>
<feature type="transmembrane region" description="Helical" evidence="2">
    <location>
        <begin position="319"/>
        <end position="340"/>
    </location>
</feature>
<sequence>MVRLVSTAGTLAALIAAASTPSLVTATPPPDLIDALSAYAAAGITPTIPAGIEHAHRLVRRAEETAAPFAVAEEKIVILPPNHRPLKQLPDNLKRRTRMQKEARSVVDKIEDAVGLDDKNETTTTTTTTTGSTSGKTAAATVTSRTIDSHHYWYVDDSPDEQKWRRYSAAIVSRRGLGHFFDNLKDDIESDIGYLKSEFRGSHSHTSTVEITATPPVHPAPTGFKLMLSTMLVEKVRARAESSIAPIDSSAVTSPPAAAATSLNSVISSAVASASISQAADNLTWYDPTTWPSGIANEVKQETNSIKDKIDKLPMLAKIGLATLILVSSICLGFLIYCLCKLNMRRRRRSAAERVARKLQENPPSKPYYGGSATVPMSSTGFTSRPTTPNPGAADKKGKRRMSWSARG</sequence>
<reference evidence="4 5" key="1">
    <citation type="journal article" date="2018" name="Front. Microbiol.">
        <title>Prospects for Fungal Bioremediation of Acidic Radioactive Waste Sites: Characterization and Genome Sequence of Rhodotorula taiwanensis MD1149.</title>
        <authorList>
            <person name="Tkavc R."/>
            <person name="Matrosova V.Y."/>
            <person name="Grichenko O.E."/>
            <person name="Gostincar C."/>
            <person name="Volpe R.P."/>
            <person name="Klimenkova P."/>
            <person name="Gaidamakova E.K."/>
            <person name="Zhou C.E."/>
            <person name="Stewart B.J."/>
            <person name="Lyman M.G."/>
            <person name="Malfatti S.A."/>
            <person name="Rubinfeld B."/>
            <person name="Courtot M."/>
            <person name="Singh J."/>
            <person name="Dalgard C.L."/>
            <person name="Hamilton T."/>
            <person name="Frey K.G."/>
            <person name="Gunde-Cimerman N."/>
            <person name="Dugan L."/>
            <person name="Daly M.J."/>
        </authorList>
    </citation>
    <scope>NUCLEOTIDE SEQUENCE [LARGE SCALE GENOMIC DNA]</scope>
    <source>
        <strain evidence="4 5">MD1149</strain>
    </source>
</reference>
<keyword evidence="3" id="KW-0732">Signal</keyword>
<evidence type="ECO:0000256" key="3">
    <source>
        <dbReference type="SAM" id="SignalP"/>
    </source>
</evidence>
<proteinExistence type="predicted"/>
<gene>
    <name evidence="4" type="ORF">BMF94_4168</name>
</gene>
<accession>A0A2S5B7R3</accession>
<keyword evidence="5" id="KW-1185">Reference proteome</keyword>
<keyword evidence="2" id="KW-0812">Transmembrane</keyword>
<dbReference type="OrthoDB" id="2527504at2759"/>
<feature type="region of interest" description="Disordered" evidence="1">
    <location>
        <begin position="354"/>
        <end position="408"/>
    </location>
</feature>
<feature type="chain" id="PRO_5015708406" description="Mid2 domain-containing protein" evidence="3">
    <location>
        <begin position="27"/>
        <end position="408"/>
    </location>
</feature>
<name>A0A2S5B7R3_9BASI</name>
<evidence type="ECO:0000256" key="2">
    <source>
        <dbReference type="SAM" id="Phobius"/>
    </source>
</evidence>
<dbReference type="Proteomes" id="UP000237144">
    <property type="component" value="Unassembled WGS sequence"/>
</dbReference>
<dbReference type="EMBL" id="PJQD01000047">
    <property type="protein sequence ID" value="POY72761.1"/>
    <property type="molecule type" value="Genomic_DNA"/>
</dbReference>
<keyword evidence="2" id="KW-0472">Membrane</keyword>
<evidence type="ECO:0000313" key="5">
    <source>
        <dbReference type="Proteomes" id="UP000237144"/>
    </source>
</evidence>